<protein>
    <submittedName>
        <fullName evidence="1">Uncharacterized protein</fullName>
    </submittedName>
</protein>
<dbReference type="AlphaFoldDB" id="A0AAC9TXF9"/>
<evidence type="ECO:0000313" key="2">
    <source>
        <dbReference type="Proteomes" id="UP000264880"/>
    </source>
</evidence>
<gene>
    <name evidence="1" type="ORF">BHAMNSH16_12990</name>
</gene>
<dbReference type="EMBL" id="CP019914">
    <property type="protein sequence ID" value="ASJ22506.1"/>
    <property type="molecule type" value="Genomic_DNA"/>
</dbReference>
<evidence type="ECO:0000313" key="1">
    <source>
        <dbReference type="EMBL" id="ASJ22506.1"/>
    </source>
</evidence>
<keyword evidence="2" id="KW-1185">Reference proteome</keyword>
<dbReference type="RefSeq" id="WP_008729103.1">
    <property type="nucleotide sequence ID" value="NZ_CP019914.1"/>
</dbReference>
<name>A0AAC9TXF9_9SPIR</name>
<reference evidence="1 2" key="1">
    <citation type="submission" date="2017-02" db="EMBL/GenBank/DDBJ databases">
        <title>Complete genome sequence of Brachyspira hampsonii genomovar I strain NSH-16 (ATCC BAA-2463).</title>
        <authorList>
            <person name="Mirajkar N.S."/>
            <person name="Gebhart C.J."/>
        </authorList>
    </citation>
    <scope>NUCLEOTIDE SEQUENCE [LARGE SCALE GENOMIC DNA]</scope>
    <source>
        <strain evidence="1 2">NSH-16</strain>
    </source>
</reference>
<organism evidence="1 2">
    <name type="scientific">Brachyspira hampsonii</name>
    <dbReference type="NCBI Taxonomy" id="1287055"/>
    <lineage>
        <taxon>Bacteria</taxon>
        <taxon>Pseudomonadati</taxon>
        <taxon>Spirochaetota</taxon>
        <taxon>Spirochaetia</taxon>
        <taxon>Brachyspirales</taxon>
        <taxon>Brachyspiraceae</taxon>
        <taxon>Brachyspira</taxon>
    </lineage>
</organism>
<accession>A0AAC9TXF9</accession>
<proteinExistence type="predicted"/>
<dbReference type="KEGG" id="bhp:BHAMNSH16_12990"/>
<sequence length="305" mass="35523">MREVNFIENNGVFGITFTSDDKAEANTIMNAIQRFILKNSSNGKKENIDNICCSAYKKDYSRYPIDGPSKDVYLNLFSDDKLIELYNSEELEQGYKDYIKNELNKRGVFDLSMTKSKNKIAKNNNTKKEKKSNTIIENIKEHELNNKIENIKNGRDMMQLSNEELEEIALLESELASICGYSETAKHILQGRKFNHSRELENKITQGRRLSELTLEELEKLKEITMIESYKEDIQKEIDKRENKSFEETLKENNEIMSFSEDEEQSNYKIDEDPLSVDTDNINNWDFDADGDKVDADGNKMLFDY</sequence>
<dbReference type="Proteomes" id="UP000264880">
    <property type="component" value="Chromosome"/>
</dbReference>